<accession>A0AAV2E8D2</accession>
<keyword evidence="3" id="KW-1185">Reference proteome</keyword>
<dbReference type="AlphaFoldDB" id="A0AAV2E8D2"/>
<feature type="region of interest" description="Disordered" evidence="1">
    <location>
        <begin position="1"/>
        <end position="20"/>
    </location>
</feature>
<evidence type="ECO:0000313" key="2">
    <source>
        <dbReference type="EMBL" id="CAL1382166.1"/>
    </source>
</evidence>
<dbReference type="Proteomes" id="UP001497516">
    <property type="component" value="Chromosome 4"/>
</dbReference>
<evidence type="ECO:0000313" key="3">
    <source>
        <dbReference type="Proteomes" id="UP001497516"/>
    </source>
</evidence>
<name>A0AAV2E8D2_9ROSI</name>
<evidence type="ECO:0000256" key="1">
    <source>
        <dbReference type="SAM" id="MobiDB-lite"/>
    </source>
</evidence>
<organism evidence="2 3">
    <name type="scientific">Linum trigynum</name>
    <dbReference type="NCBI Taxonomy" id="586398"/>
    <lineage>
        <taxon>Eukaryota</taxon>
        <taxon>Viridiplantae</taxon>
        <taxon>Streptophyta</taxon>
        <taxon>Embryophyta</taxon>
        <taxon>Tracheophyta</taxon>
        <taxon>Spermatophyta</taxon>
        <taxon>Magnoliopsida</taxon>
        <taxon>eudicotyledons</taxon>
        <taxon>Gunneridae</taxon>
        <taxon>Pentapetalae</taxon>
        <taxon>rosids</taxon>
        <taxon>fabids</taxon>
        <taxon>Malpighiales</taxon>
        <taxon>Linaceae</taxon>
        <taxon>Linum</taxon>
    </lineage>
</organism>
<sequence length="97" mass="10497">MNGRESRVALEEKGNDGSKGAVALSLPLNQQLQSIPIPISFPTGEIFDGKGLNRDDGDYERHGHRIDEFQSGGSRTISRTSSLAGGWKLFPGVKVSR</sequence>
<protein>
    <submittedName>
        <fullName evidence="2">Uncharacterized protein</fullName>
    </submittedName>
</protein>
<dbReference type="EMBL" id="OZ034817">
    <property type="protein sequence ID" value="CAL1382166.1"/>
    <property type="molecule type" value="Genomic_DNA"/>
</dbReference>
<proteinExistence type="predicted"/>
<feature type="compositionally biased region" description="Basic and acidic residues" evidence="1">
    <location>
        <begin position="1"/>
        <end position="16"/>
    </location>
</feature>
<gene>
    <name evidence="2" type="ORF">LTRI10_LOCUS23506</name>
</gene>
<reference evidence="2 3" key="1">
    <citation type="submission" date="2024-04" db="EMBL/GenBank/DDBJ databases">
        <authorList>
            <person name="Fracassetti M."/>
        </authorList>
    </citation>
    <scope>NUCLEOTIDE SEQUENCE [LARGE SCALE GENOMIC DNA]</scope>
</reference>